<evidence type="ECO:0000256" key="1">
    <source>
        <dbReference type="ARBA" id="ARBA00022603"/>
    </source>
</evidence>
<keyword evidence="1" id="KW-0489">Methyltransferase</keyword>
<name>A0ABQ9JHG8_9CUCU</name>
<organism evidence="4 5">
    <name type="scientific">Molorchus minor</name>
    <dbReference type="NCBI Taxonomy" id="1323400"/>
    <lineage>
        <taxon>Eukaryota</taxon>
        <taxon>Metazoa</taxon>
        <taxon>Ecdysozoa</taxon>
        <taxon>Arthropoda</taxon>
        <taxon>Hexapoda</taxon>
        <taxon>Insecta</taxon>
        <taxon>Pterygota</taxon>
        <taxon>Neoptera</taxon>
        <taxon>Endopterygota</taxon>
        <taxon>Coleoptera</taxon>
        <taxon>Polyphaga</taxon>
        <taxon>Cucujiformia</taxon>
        <taxon>Chrysomeloidea</taxon>
        <taxon>Cerambycidae</taxon>
        <taxon>Lamiinae</taxon>
        <taxon>Monochamini</taxon>
        <taxon>Molorchus</taxon>
    </lineage>
</organism>
<keyword evidence="5" id="KW-1185">Reference proteome</keyword>
<keyword evidence="3" id="KW-0949">S-adenosyl-L-methionine</keyword>
<dbReference type="PANTHER" id="PTHR46165">
    <property type="entry name" value="SET AND MYND DOMAIN-CONTAINING PROTEIN 4"/>
    <property type="match status" value="1"/>
</dbReference>
<evidence type="ECO:0000313" key="4">
    <source>
        <dbReference type="EMBL" id="KAJ8977078.1"/>
    </source>
</evidence>
<sequence length="154" mass="18470">MKKKISKLEKFKKRNDHEFMDYVYKLIKHLPIFQVEPKLKNTKCEEKSLKYRKEGNEIFIRRKDNFEALCLYTRSIMAAQNNSENLSIAYANRSADIKRALESNYPKNLQEKLIRRKQKAEELRSSQKIQPYHDILPEIPNKNLLQFLRILAQI</sequence>
<protein>
    <submittedName>
        <fullName evidence="4">Uncharacterized protein</fullName>
    </submittedName>
</protein>
<keyword evidence="2" id="KW-0808">Transferase</keyword>
<dbReference type="PANTHER" id="PTHR46165:SF2">
    <property type="entry name" value="SET AND MYND DOMAIN-CONTAINING PROTEIN 4"/>
    <property type="match status" value="1"/>
</dbReference>
<dbReference type="EMBL" id="JAPWTJ010000590">
    <property type="protein sequence ID" value="KAJ8977078.1"/>
    <property type="molecule type" value="Genomic_DNA"/>
</dbReference>
<dbReference type="InterPro" id="IPR052097">
    <property type="entry name" value="SET-MYND_domain_protein"/>
</dbReference>
<accession>A0ABQ9JHG8</accession>
<dbReference type="Proteomes" id="UP001162164">
    <property type="component" value="Unassembled WGS sequence"/>
</dbReference>
<proteinExistence type="predicted"/>
<evidence type="ECO:0000256" key="2">
    <source>
        <dbReference type="ARBA" id="ARBA00022679"/>
    </source>
</evidence>
<comment type="caution">
    <text evidence="4">The sequence shown here is derived from an EMBL/GenBank/DDBJ whole genome shotgun (WGS) entry which is preliminary data.</text>
</comment>
<evidence type="ECO:0000256" key="3">
    <source>
        <dbReference type="ARBA" id="ARBA00022691"/>
    </source>
</evidence>
<reference evidence="4" key="1">
    <citation type="journal article" date="2023" name="Insect Mol. Biol.">
        <title>Genome sequencing provides insights into the evolution of gene families encoding plant cell wall-degrading enzymes in longhorned beetles.</title>
        <authorList>
            <person name="Shin N.R."/>
            <person name="Okamura Y."/>
            <person name="Kirsch R."/>
            <person name="Pauchet Y."/>
        </authorList>
    </citation>
    <scope>NUCLEOTIDE SEQUENCE</scope>
    <source>
        <strain evidence="4">MMC_N1</strain>
    </source>
</reference>
<gene>
    <name evidence="4" type="ORF">NQ317_008420</name>
</gene>
<evidence type="ECO:0000313" key="5">
    <source>
        <dbReference type="Proteomes" id="UP001162164"/>
    </source>
</evidence>